<dbReference type="PANTHER" id="PTHR47967:SF123">
    <property type="entry name" value="ASPARTIC PROTEINASE NEPENTHESIN-1-LIKE"/>
    <property type="match status" value="1"/>
</dbReference>
<dbReference type="InterPro" id="IPR032861">
    <property type="entry name" value="TAXi_N"/>
</dbReference>
<evidence type="ECO:0000256" key="3">
    <source>
        <dbReference type="ARBA" id="ARBA00022750"/>
    </source>
</evidence>
<reference evidence="8" key="1">
    <citation type="journal article" date="2023" name="Plant J.">
        <title>Genome sequences and population genomics provide insights into the demographic history, inbreeding, and mutation load of two 'living fossil' tree species of Dipteronia.</title>
        <authorList>
            <person name="Feng Y."/>
            <person name="Comes H.P."/>
            <person name="Chen J."/>
            <person name="Zhu S."/>
            <person name="Lu R."/>
            <person name="Zhang X."/>
            <person name="Li P."/>
            <person name="Qiu J."/>
            <person name="Olsen K.M."/>
            <person name="Qiu Y."/>
        </authorList>
    </citation>
    <scope>NUCLEOTIDE SEQUENCE</scope>
    <source>
        <tissue evidence="8">Leaf</tissue>
    </source>
</reference>
<dbReference type="InterPro" id="IPR051708">
    <property type="entry name" value="Plant_Aspart_Prot_A1"/>
</dbReference>
<dbReference type="InterPro" id="IPR032799">
    <property type="entry name" value="TAXi_C"/>
</dbReference>
<feature type="chain" id="PRO_5041978376" description="Peptidase A1 domain-containing protein" evidence="6">
    <location>
        <begin position="18"/>
        <end position="441"/>
    </location>
</feature>
<evidence type="ECO:0000259" key="7">
    <source>
        <dbReference type="PROSITE" id="PS51767"/>
    </source>
</evidence>
<comment type="caution">
    <text evidence="8">The sequence shown here is derived from an EMBL/GenBank/DDBJ whole genome shotgun (WGS) entry which is preliminary data.</text>
</comment>
<dbReference type="Pfam" id="PF14543">
    <property type="entry name" value="TAXi_N"/>
    <property type="match status" value="1"/>
</dbReference>
<keyword evidence="6" id="KW-0732">Signal</keyword>
<evidence type="ECO:0000313" key="8">
    <source>
        <dbReference type="EMBL" id="KAK3199001.1"/>
    </source>
</evidence>
<dbReference type="GO" id="GO:0005576">
    <property type="term" value="C:extracellular region"/>
    <property type="evidence" value="ECO:0007669"/>
    <property type="project" value="TreeGrafter"/>
</dbReference>
<sequence length="441" mass="49866">MLNHLLTALLNIQLSAAKSFNFSLKIVHRDSMESPLYPGNLTFEERIQRYIGFSEARASYLMSSISTHNISAMHPSANARPEVVPGNAAYLVKVGIGVLEDVYWLILDTGSDLTWIQCKPCLSCYDQVDPIYDPKFSDSFRKVSCTKETSCHPYYCDYGKCKYGINYGDGSSTSGYIAFEYFTFTTQNPQPFYFNMKFGCSSESRGNFERKTTGILGMNLAPISFMGQLGKQFFSNKFSYCLVDPNTVTHSYLKFGDDAYNGRPVQEFKKTPFVANLFSNNYYLDLQDISINGKRLNLPKDTFKIKGNGHGGCIIDSGTLITRLKYPVYIRVKDEFEAYFARYGIQRSFDGCGTSAALCFDLPSGFNAFPSMTYHFFGADLYVEPNHGFLITRSHFAPAITAGETDFTILGSWQQQNIRFIYDTDLRRLSFAPEECDKDNL</sequence>
<dbReference type="PROSITE" id="PS51767">
    <property type="entry name" value="PEPTIDASE_A1"/>
    <property type="match status" value="1"/>
</dbReference>
<dbReference type="Proteomes" id="UP001281410">
    <property type="component" value="Unassembled WGS sequence"/>
</dbReference>
<evidence type="ECO:0000256" key="4">
    <source>
        <dbReference type="ARBA" id="ARBA00022801"/>
    </source>
</evidence>
<gene>
    <name evidence="8" type="ORF">Dsin_022416</name>
</gene>
<dbReference type="SUPFAM" id="SSF50630">
    <property type="entry name" value="Acid proteases"/>
    <property type="match status" value="1"/>
</dbReference>
<evidence type="ECO:0000256" key="1">
    <source>
        <dbReference type="ARBA" id="ARBA00007447"/>
    </source>
</evidence>
<dbReference type="InterPro" id="IPR033121">
    <property type="entry name" value="PEPTIDASE_A1"/>
</dbReference>
<comment type="similarity">
    <text evidence="1">Belongs to the peptidase A1 family.</text>
</comment>
<keyword evidence="9" id="KW-1185">Reference proteome</keyword>
<protein>
    <recommendedName>
        <fullName evidence="7">Peptidase A1 domain-containing protein</fullName>
    </recommendedName>
</protein>
<dbReference type="AlphaFoldDB" id="A0AAE0DZX0"/>
<dbReference type="EMBL" id="JANJYJ010000007">
    <property type="protein sequence ID" value="KAK3199001.1"/>
    <property type="molecule type" value="Genomic_DNA"/>
</dbReference>
<keyword evidence="4" id="KW-0378">Hydrolase</keyword>
<keyword evidence="3" id="KW-0064">Aspartyl protease</keyword>
<dbReference type="PANTHER" id="PTHR47967">
    <property type="entry name" value="OS07G0603500 PROTEIN-RELATED"/>
    <property type="match status" value="1"/>
</dbReference>
<proteinExistence type="inferred from homology"/>
<dbReference type="InterPro" id="IPR034161">
    <property type="entry name" value="Pepsin-like_plant"/>
</dbReference>
<evidence type="ECO:0000256" key="2">
    <source>
        <dbReference type="ARBA" id="ARBA00022670"/>
    </source>
</evidence>
<feature type="domain" description="Peptidase A1" evidence="7">
    <location>
        <begin position="90"/>
        <end position="432"/>
    </location>
</feature>
<organism evidence="8 9">
    <name type="scientific">Dipteronia sinensis</name>
    <dbReference type="NCBI Taxonomy" id="43782"/>
    <lineage>
        <taxon>Eukaryota</taxon>
        <taxon>Viridiplantae</taxon>
        <taxon>Streptophyta</taxon>
        <taxon>Embryophyta</taxon>
        <taxon>Tracheophyta</taxon>
        <taxon>Spermatophyta</taxon>
        <taxon>Magnoliopsida</taxon>
        <taxon>eudicotyledons</taxon>
        <taxon>Gunneridae</taxon>
        <taxon>Pentapetalae</taxon>
        <taxon>rosids</taxon>
        <taxon>malvids</taxon>
        <taxon>Sapindales</taxon>
        <taxon>Sapindaceae</taxon>
        <taxon>Hippocastanoideae</taxon>
        <taxon>Acereae</taxon>
        <taxon>Dipteronia</taxon>
    </lineage>
</organism>
<dbReference type="PROSITE" id="PS00141">
    <property type="entry name" value="ASP_PROTEASE"/>
    <property type="match status" value="1"/>
</dbReference>
<dbReference type="InterPro" id="IPR021109">
    <property type="entry name" value="Peptidase_aspartic_dom_sf"/>
</dbReference>
<evidence type="ECO:0000256" key="5">
    <source>
        <dbReference type="ARBA" id="ARBA00023180"/>
    </source>
</evidence>
<keyword evidence="2" id="KW-0645">Protease</keyword>
<dbReference type="GO" id="GO:0006508">
    <property type="term" value="P:proteolysis"/>
    <property type="evidence" value="ECO:0007669"/>
    <property type="project" value="UniProtKB-KW"/>
</dbReference>
<dbReference type="Gene3D" id="2.40.70.10">
    <property type="entry name" value="Acid Proteases"/>
    <property type="match status" value="2"/>
</dbReference>
<keyword evidence="5" id="KW-0325">Glycoprotein</keyword>
<name>A0AAE0DZX0_9ROSI</name>
<feature type="signal peptide" evidence="6">
    <location>
        <begin position="1"/>
        <end position="17"/>
    </location>
</feature>
<accession>A0AAE0DZX0</accession>
<dbReference type="GO" id="GO:0004190">
    <property type="term" value="F:aspartic-type endopeptidase activity"/>
    <property type="evidence" value="ECO:0007669"/>
    <property type="project" value="UniProtKB-KW"/>
</dbReference>
<dbReference type="CDD" id="cd05476">
    <property type="entry name" value="pepsin_A_like_plant"/>
    <property type="match status" value="1"/>
</dbReference>
<dbReference type="Pfam" id="PF14541">
    <property type="entry name" value="TAXi_C"/>
    <property type="match status" value="1"/>
</dbReference>
<evidence type="ECO:0000313" key="9">
    <source>
        <dbReference type="Proteomes" id="UP001281410"/>
    </source>
</evidence>
<evidence type="ECO:0000256" key="6">
    <source>
        <dbReference type="SAM" id="SignalP"/>
    </source>
</evidence>
<dbReference type="InterPro" id="IPR001969">
    <property type="entry name" value="Aspartic_peptidase_AS"/>
</dbReference>